<sequence>MALDNKCPVLLVLLDLFAAFDTVDHAILLSRLEHLVGLRGTVLNWFSSFLTDRTFSVSIGDCTSNIAPLISGVPQGSTLAPLLFSLYIAPLAAIIANHNICYSQILQWLYQNFLQLNESKTEYILFRLDSSPDFNLCTSVLYLSGFCHPQWPEIQKTSMWSYLMIVLPISKAATMFVFM</sequence>
<dbReference type="AlphaFoldDB" id="A0A3Q3JTA0"/>
<name>A0A3Q3JTA0_MONAL</name>
<dbReference type="Ensembl" id="ENSMALT00000024325.1">
    <property type="protein sequence ID" value="ENSMALP00000023873.1"/>
    <property type="gene ID" value="ENSMALG00000016641.1"/>
</dbReference>
<evidence type="ECO:0000313" key="3">
    <source>
        <dbReference type="Ensembl" id="ENSMALP00000023873.1"/>
    </source>
</evidence>
<evidence type="ECO:0000256" key="1">
    <source>
        <dbReference type="SAM" id="SignalP"/>
    </source>
</evidence>
<proteinExistence type="predicted"/>
<evidence type="ECO:0000259" key="2">
    <source>
        <dbReference type="PROSITE" id="PS50878"/>
    </source>
</evidence>
<keyword evidence="1" id="KW-0732">Signal</keyword>
<feature type="signal peptide" evidence="1">
    <location>
        <begin position="1"/>
        <end position="25"/>
    </location>
</feature>
<protein>
    <recommendedName>
        <fullName evidence="2">Reverse transcriptase domain-containing protein</fullName>
    </recommendedName>
</protein>
<dbReference type="PROSITE" id="PS50878">
    <property type="entry name" value="RT_POL"/>
    <property type="match status" value="1"/>
</dbReference>
<reference evidence="3" key="2">
    <citation type="submission" date="2025-09" db="UniProtKB">
        <authorList>
            <consortium name="Ensembl"/>
        </authorList>
    </citation>
    <scope>IDENTIFICATION</scope>
</reference>
<feature type="domain" description="Reverse transcriptase" evidence="2">
    <location>
        <begin position="1"/>
        <end position="167"/>
    </location>
</feature>
<dbReference type="Proteomes" id="UP000261600">
    <property type="component" value="Unplaced"/>
</dbReference>
<accession>A0A3Q3JTA0</accession>
<dbReference type="STRING" id="43700.ENSMALP00000023873"/>
<dbReference type="Pfam" id="PF00078">
    <property type="entry name" value="RVT_1"/>
    <property type="match status" value="1"/>
</dbReference>
<evidence type="ECO:0000313" key="4">
    <source>
        <dbReference type="Proteomes" id="UP000261600"/>
    </source>
</evidence>
<dbReference type="InterPro" id="IPR000477">
    <property type="entry name" value="RT_dom"/>
</dbReference>
<dbReference type="PANTHER" id="PTHR33332">
    <property type="entry name" value="REVERSE TRANSCRIPTASE DOMAIN-CONTAINING PROTEIN"/>
    <property type="match status" value="1"/>
</dbReference>
<keyword evidence="4" id="KW-1185">Reference proteome</keyword>
<organism evidence="3 4">
    <name type="scientific">Monopterus albus</name>
    <name type="common">Swamp eel</name>
    <dbReference type="NCBI Taxonomy" id="43700"/>
    <lineage>
        <taxon>Eukaryota</taxon>
        <taxon>Metazoa</taxon>
        <taxon>Chordata</taxon>
        <taxon>Craniata</taxon>
        <taxon>Vertebrata</taxon>
        <taxon>Euteleostomi</taxon>
        <taxon>Actinopterygii</taxon>
        <taxon>Neopterygii</taxon>
        <taxon>Teleostei</taxon>
        <taxon>Neoteleostei</taxon>
        <taxon>Acanthomorphata</taxon>
        <taxon>Anabantaria</taxon>
        <taxon>Synbranchiformes</taxon>
        <taxon>Synbranchidae</taxon>
        <taxon>Monopterus</taxon>
    </lineage>
</organism>
<feature type="chain" id="PRO_5018699731" description="Reverse transcriptase domain-containing protein" evidence="1">
    <location>
        <begin position="26"/>
        <end position="179"/>
    </location>
</feature>
<reference evidence="3" key="1">
    <citation type="submission" date="2025-08" db="UniProtKB">
        <authorList>
            <consortium name="Ensembl"/>
        </authorList>
    </citation>
    <scope>IDENTIFICATION</scope>
</reference>